<name>A0AAE9XDK4_9ENTE</name>
<protein>
    <submittedName>
        <fullName evidence="2">YozE family protein</fullName>
    </submittedName>
</protein>
<evidence type="ECO:0000313" key="2">
    <source>
        <dbReference type="EMBL" id="WCG22187.1"/>
    </source>
</evidence>
<dbReference type="RefSeq" id="WP_126761116.1">
    <property type="nucleotide sequence ID" value="NZ_CP097053.1"/>
</dbReference>
<proteinExistence type="predicted"/>
<dbReference type="InterPro" id="IPR023089">
    <property type="entry name" value="YozE_SAM-like"/>
</dbReference>
<dbReference type="EMBL" id="CP116507">
    <property type="protein sequence ID" value="WCG22187.1"/>
    <property type="molecule type" value="Genomic_DNA"/>
</dbReference>
<reference evidence="2" key="1">
    <citation type="submission" date="2023-01" db="EMBL/GenBank/DDBJ databases">
        <title>Oxazolidinone resistance genes in florfenicol resistant enterococci from beef cattle and veal calves at slaughter.</title>
        <authorList>
            <person name="Biggel M."/>
        </authorList>
    </citation>
    <scope>NUCLEOTIDE SEQUENCE</scope>
    <source>
        <strain evidence="2">K204-1</strain>
    </source>
</reference>
<dbReference type="NCBIfam" id="NF010193">
    <property type="entry name" value="PRK13672.1"/>
    <property type="match status" value="1"/>
</dbReference>
<dbReference type="Pfam" id="PF06855">
    <property type="entry name" value="YozE_SAM_like"/>
    <property type="match status" value="1"/>
</dbReference>
<evidence type="ECO:0000313" key="3">
    <source>
        <dbReference type="Proteomes" id="UP001179600"/>
    </source>
</evidence>
<dbReference type="Proteomes" id="UP001179600">
    <property type="component" value="Chromosome"/>
</dbReference>
<dbReference type="InterPro" id="IPR036806">
    <property type="entry name" value="YozE_SAM-like_sf"/>
</dbReference>
<dbReference type="SUPFAM" id="SSF140652">
    <property type="entry name" value="YozE-like"/>
    <property type="match status" value="1"/>
</dbReference>
<dbReference type="AlphaFoldDB" id="A0AAE9XDK4"/>
<organism evidence="2 3">
    <name type="scientific">Vagococcus lutrae</name>
    <dbReference type="NCBI Taxonomy" id="81947"/>
    <lineage>
        <taxon>Bacteria</taxon>
        <taxon>Bacillati</taxon>
        <taxon>Bacillota</taxon>
        <taxon>Bacilli</taxon>
        <taxon>Lactobacillales</taxon>
        <taxon>Enterococcaceae</taxon>
        <taxon>Vagococcus</taxon>
    </lineage>
</organism>
<accession>A0AAE9XDK4</accession>
<dbReference type="Gene3D" id="1.10.150.260">
    <property type="entry name" value="YozE SAM-like"/>
    <property type="match status" value="1"/>
</dbReference>
<sequence length="78" mass="9374">MRSFYDYILSQRQARSNTARSRLCEAIAQDSQFHKHDSSYHRISSYLEDYGDYVETMDVFDLLWEDYLIATKQTDSKY</sequence>
<gene>
    <name evidence="2" type="ORF">PML95_07230</name>
</gene>
<evidence type="ECO:0000259" key="1">
    <source>
        <dbReference type="Pfam" id="PF06855"/>
    </source>
</evidence>
<feature type="domain" description="YozE SAM-like" evidence="1">
    <location>
        <begin position="3"/>
        <end position="68"/>
    </location>
</feature>